<dbReference type="Pfam" id="PF00620">
    <property type="entry name" value="RhoGAP"/>
    <property type="match status" value="1"/>
</dbReference>
<dbReference type="Proteomes" id="UP001174909">
    <property type="component" value="Unassembled WGS sequence"/>
</dbReference>
<dbReference type="GO" id="GO:0005856">
    <property type="term" value="C:cytoskeleton"/>
    <property type="evidence" value="ECO:0007669"/>
    <property type="project" value="InterPro"/>
</dbReference>
<dbReference type="InterPro" id="IPR000198">
    <property type="entry name" value="RhoGAP_dom"/>
</dbReference>
<dbReference type="GO" id="GO:0007165">
    <property type="term" value="P:signal transduction"/>
    <property type="evidence" value="ECO:0007669"/>
    <property type="project" value="InterPro"/>
</dbReference>
<feature type="domain" description="MyTH4" evidence="4">
    <location>
        <begin position="450"/>
        <end position="610"/>
    </location>
</feature>
<comment type="caution">
    <text evidence="5">The sequence shown here is derived from an EMBL/GenBank/DDBJ whole genome shotgun (WGS) entry which is preliminary data.</text>
</comment>
<dbReference type="PROSITE" id="PS50238">
    <property type="entry name" value="RHOGAP"/>
    <property type="match status" value="1"/>
</dbReference>
<keyword evidence="6" id="KW-1185">Reference proteome</keyword>
<dbReference type="InterPro" id="IPR038185">
    <property type="entry name" value="MyTH4_dom_sf"/>
</dbReference>
<dbReference type="SUPFAM" id="SSF51045">
    <property type="entry name" value="WW domain"/>
    <property type="match status" value="1"/>
</dbReference>
<dbReference type="SMART" id="SM00139">
    <property type="entry name" value="MyTH4"/>
    <property type="match status" value="1"/>
</dbReference>
<evidence type="ECO:0000256" key="1">
    <source>
        <dbReference type="SAM" id="MobiDB-lite"/>
    </source>
</evidence>
<dbReference type="PANTHER" id="PTHR45876:SF8">
    <property type="entry name" value="FI04035P"/>
    <property type="match status" value="1"/>
</dbReference>
<feature type="domain" description="Rho-GAP" evidence="3">
    <location>
        <begin position="621"/>
        <end position="810"/>
    </location>
</feature>
<evidence type="ECO:0000313" key="6">
    <source>
        <dbReference type="Proteomes" id="UP001174909"/>
    </source>
</evidence>
<dbReference type="SMART" id="SM00324">
    <property type="entry name" value="RhoGAP"/>
    <property type="match status" value="1"/>
</dbReference>
<dbReference type="GO" id="GO:0005096">
    <property type="term" value="F:GTPase activator activity"/>
    <property type="evidence" value="ECO:0007669"/>
    <property type="project" value="TreeGrafter"/>
</dbReference>
<dbReference type="FunFam" id="1.10.555.10:FF:000045">
    <property type="entry name" value="RhoGAP domain containing protein"/>
    <property type="match status" value="1"/>
</dbReference>
<feature type="compositionally biased region" description="Pro residues" evidence="1">
    <location>
        <begin position="341"/>
        <end position="352"/>
    </location>
</feature>
<feature type="compositionally biased region" description="Basic residues" evidence="1">
    <location>
        <begin position="355"/>
        <end position="365"/>
    </location>
</feature>
<dbReference type="SUPFAM" id="SSF48350">
    <property type="entry name" value="GTPase activation domain, GAP"/>
    <property type="match status" value="1"/>
</dbReference>
<name>A0AA35XAH4_GEOBA</name>
<feature type="compositionally biased region" description="Basic and acidic residues" evidence="1">
    <location>
        <begin position="229"/>
        <end position="238"/>
    </location>
</feature>
<feature type="region of interest" description="Disordered" evidence="1">
    <location>
        <begin position="135"/>
        <end position="166"/>
    </location>
</feature>
<evidence type="ECO:0000259" key="4">
    <source>
        <dbReference type="PROSITE" id="PS51016"/>
    </source>
</evidence>
<feature type="domain" description="WW" evidence="2">
    <location>
        <begin position="91"/>
        <end position="124"/>
    </location>
</feature>
<feature type="compositionally biased region" description="Low complexity" evidence="1">
    <location>
        <begin position="199"/>
        <end position="225"/>
    </location>
</feature>
<feature type="compositionally biased region" description="Polar residues" evidence="1">
    <location>
        <begin position="289"/>
        <end position="304"/>
    </location>
</feature>
<dbReference type="InterPro" id="IPR001202">
    <property type="entry name" value="WW_dom"/>
</dbReference>
<reference evidence="5" key="1">
    <citation type="submission" date="2023-03" db="EMBL/GenBank/DDBJ databases">
        <authorList>
            <person name="Steffen K."/>
            <person name="Cardenas P."/>
        </authorList>
    </citation>
    <scope>NUCLEOTIDE SEQUENCE</scope>
</reference>
<feature type="compositionally biased region" description="Basic and acidic residues" evidence="1">
    <location>
        <begin position="157"/>
        <end position="166"/>
    </location>
</feature>
<dbReference type="Gene3D" id="2.20.70.10">
    <property type="match status" value="1"/>
</dbReference>
<dbReference type="InterPro" id="IPR008936">
    <property type="entry name" value="Rho_GTPase_activation_prot"/>
</dbReference>
<feature type="region of interest" description="Disordered" evidence="1">
    <location>
        <begin position="180"/>
        <end position="405"/>
    </location>
</feature>
<feature type="compositionally biased region" description="Basic residues" evidence="1">
    <location>
        <begin position="324"/>
        <end position="336"/>
    </location>
</feature>
<proteinExistence type="predicted"/>
<sequence length="817" mass="91444">SPSPSFLSCVYHTHKLTSTLPLNSLPLSLSLLPFGVYHTLKLTSTLSPPSSMDRGEWVEIIEPQSKDKMFANPSTGEILLQPPHGATVKPVSLNQWWELYDQSSDRNYYYNANTEDTVWERPTGDADIIPLSKIQSTPESSDDHDYQNLPTQNGHDPLTEDEQKSRKLSEVFAHSPLAMEVGGGDASFTYPTSHKQDTPSSPSSRHPANSSLLDGTSDSLGSVGVHSSTTRERARTTHNDTGMGSSINESPGSPRHHAHEERHTPTSLGSPHRVVVTPNSPFSEEEVFKQQSRSPSYPSSNLRSPYNDREAELMKSRTLDLPRDKRKAAGGVRKRLGSNPNPAPSPPTPPARPASMKRTKSKSKSPAHAPKNPPPPPPMHKTVSVDTALSDKSSSPSSIPIAPPLHLKHPMVGGAMLTAAGTPLEAFKDLETHRTGFFRKKVTIANMLAWTKDSIKRPMIITRDKQQKKEAVELFKNVQQYMGDRQGKTRVKELDKLALTICSKCWEKKGLRDELYIQLCRQTTGNYNPKSLERGWELFSIALAFYPPTIKFRSYLEGFLWKRVEPLPENKGCPVEVYAQYCHKRVEKMVQSGAKRGLKKPSLEEVNHAKSAPFHPPVFGASLDEVMELQGETHPHLPIPWVVTALCDVILALKGPQTEGIFRVPGDIDEVNALKLKVEKGDIPMESLKDPHVPASLLKLWFRELEEPLIPEEYYEECIANCNHPHNAVSLVDSLPELNKQVLFFLLRFLKNFIRPENIKKTKMGLENISMVWAPNFLRCPSDDHTLIFQNTRMEMAFLRLLLKHLDLDKTPPTSSP</sequence>
<feature type="compositionally biased region" description="Basic and acidic residues" evidence="1">
    <location>
        <begin position="306"/>
        <end position="323"/>
    </location>
</feature>
<dbReference type="InterPro" id="IPR036020">
    <property type="entry name" value="WW_dom_sf"/>
</dbReference>
<dbReference type="PROSITE" id="PS51016">
    <property type="entry name" value="MYTH4"/>
    <property type="match status" value="1"/>
</dbReference>
<organism evidence="5 6">
    <name type="scientific">Geodia barretti</name>
    <name type="common">Barrett's horny sponge</name>
    <dbReference type="NCBI Taxonomy" id="519541"/>
    <lineage>
        <taxon>Eukaryota</taxon>
        <taxon>Metazoa</taxon>
        <taxon>Porifera</taxon>
        <taxon>Demospongiae</taxon>
        <taxon>Heteroscleromorpha</taxon>
        <taxon>Tetractinellida</taxon>
        <taxon>Astrophorina</taxon>
        <taxon>Geodiidae</taxon>
        <taxon>Geodia</taxon>
    </lineage>
</organism>
<accession>A0AA35XAH4</accession>
<evidence type="ECO:0000313" key="5">
    <source>
        <dbReference type="EMBL" id="CAI8043662.1"/>
    </source>
</evidence>
<dbReference type="GO" id="GO:0005737">
    <property type="term" value="C:cytoplasm"/>
    <property type="evidence" value="ECO:0007669"/>
    <property type="project" value="TreeGrafter"/>
</dbReference>
<dbReference type="EMBL" id="CASHTH010003347">
    <property type="protein sequence ID" value="CAI8043662.1"/>
    <property type="molecule type" value="Genomic_DNA"/>
</dbReference>
<protein>
    <submittedName>
        <fullName evidence="5">Rho GTPase-activating protein 39</fullName>
    </submittedName>
</protein>
<feature type="non-terminal residue" evidence="5">
    <location>
        <position position="1"/>
    </location>
</feature>
<dbReference type="Gene3D" id="1.25.40.530">
    <property type="entry name" value="MyTH4 domain"/>
    <property type="match status" value="1"/>
</dbReference>
<feature type="compositionally biased region" description="Polar residues" evidence="1">
    <location>
        <begin position="239"/>
        <end position="251"/>
    </location>
</feature>
<dbReference type="Gene3D" id="1.10.555.10">
    <property type="entry name" value="Rho GTPase activation protein"/>
    <property type="match status" value="1"/>
</dbReference>
<dbReference type="PROSITE" id="PS50020">
    <property type="entry name" value="WW_DOMAIN_2"/>
    <property type="match status" value="1"/>
</dbReference>
<dbReference type="PANTHER" id="PTHR45876">
    <property type="entry name" value="FI04035P"/>
    <property type="match status" value="1"/>
</dbReference>
<evidence type="ECO:0000259" key="3">
    <source>
        <dbReference type="PROSITE" id="PS50238"/>
    </source>
</evidence>
<dbReference type="InterPro" id="IPR000857">
    <property type="entry name" value="MyTH4_dom"/>
</dbReference>
<gene>
    <name evidence="5" type="ORF">GBAR_LOCUS24218</name>
</gene>
<dbReference type="AlphaFoldDB" id="A0AA35XAH4"/>
<evidence type="ECO:0000259" key="2">
    <source>
        <dbReference type="PROSITE" id="PS50020"/>
    </source>
</evidence>
<dbReference type="Pfam" id="PF00784">
    <property type="entry name" value="MyTH4"/>
    <property type="match status" value="1"/>
</dbReference>